<keyword evidence="2" id="KW-0663">Pyridoxal phosphate</keyword>
<gene>
    <name evidence="7" type="primary">aro</name>
    <name evidence="7" type="ORF">BN874_210032</name>
</gene>
<evidence type="ECO:0000313" key="8">
    <source>
        <dbReference type="Proteomes" id="UP000019184"/>
    </source>
</evidence>
<name>A0A7U7J4E1_9GAMM</name>
<comment type="similarity">
    <text evidence="1">In the C-terminal section; belongs to the class-I pyridoxal-phosphate-dependent aminotransferase family.</text>
</comment>
<dbReference type="InterPro" id="IPR015424">
    <property type="entry name" value="PyrdxlP-dep_Trfase"/>
</dbReference>
<keyword evidence="3" id="KW-0805">Transcription regulation</keyword>
<sequence length="487" mass="53440">MTMAIPDRSAGVVEEPLLGGLPLAGESDATLVERIVGWLRRRMDERLLRPGNRLPSIRQFADRYGVSRFTVVEAYERLVAQGYLESRRGSGFYVRERRALTAPPGADPTPPTLDVVWLVRAMFQDLPPERMPGSGLLPPDWLDSTLIGRGVRAVTRGGAAPLLGYGEPQGYLPLRGQLQVKLAEIEIAAAPEQLVLTAGVTQAIDIIARQFLRPGDAVLVDDPGWFLMFGMFAALGARPVGVPRLADGPDLAVLEQLLQEHRPPLYVTTSVLHNPTGASLTAAKAFQVLRLAEQYGVTVVEDDIYADFCGMPAMRLAALDQLHRVIYVGSFSKTVAANLRVGFIACERELARALADRKLLAALTTPELGERVIHQILAEGHYRKHLERLRARLAAQREPVLAQLERLGLRVFTDPQGGMFAWMDAGRDSNVLAARAYEQRLLLAPGSLFSPSQLPSSWLRFNLASSSHPDLLRFLELALDHDPGGQP</sequence>
<proteinExistence type="inferred from homology"/>
<evidence type="ECO:0000256" key="3">
    <source>
        <dbReference type="ARBA" id="ARBA00023015"/>
    </source>
</evidence>
<dbReference type="Gene3D" id="1.10.10.10">
    <property type="entry name" value="Winged helix-like DNA-binding domain superfamily/Winged helix DNA-binding domain"/>
    <property type="match status" value="1"/>
</dbReference>
<dbReference type="InterPro" id="IPR015421">
    <property type="entry name" value="PyrdxlP-dep_Trfase_major"/>
</dbReference>
<evidence type="ECO:0000256" key="1">
    <source>
        <dbReference type="ARBA" id="ARBA00005384"/>
    </source>
</evidence>
<feature type="domain" description="HTH gntR-type" evidence="6">
    <location>
        <begin position="29"/>
        <end position="97"/>
    </location>
</feature>
<dbReference type="OrthoDB" id="5450856at2"/>
<organism evidence="7 8">
    <name type="scientific">Candidatus Contendobacter odensis Run_B_J11</name>
    <dbReference type="NCBI Taxonomy" id="1400861"/>
    <lineage>
        <taxon>Bacteria</taxon>
        <taxon>Pseudomonadati</taxon>
        <taxon>Pseudomonadota</taxon>
        <taxon>Gammaproteobacteria</taxon>
        <taxon>Candidatus Competibacteraceae</taxon>
        <taxon>Candidatus Contendibacter</taxon>
    </lineage>
</organism>
<evidence type="ECO:0000313" key="7">
    <source>
        <dbReference type="EMBL" id="CDH45152.1"/>
    </source>
</evidence>
<keyword evidence="5" id="KW-0804">Transcription</keyword>
<dbReference type="PRINTS" id="PR00035">
    <property type="entry name" value="HTHGNTR"/>
</dbReference>
<protein>
    <submittedName>
        <fullName evidence="7">Transcription regulator protein</fullName>
    </submittedName>
</protein>
<evidence type="ECO:0000259" key="6">
    <source>
        <dbReference type="PROSITE" id="PS50949"/>
    </source>
</evidence>
<dbReference type="GO" id="GO:0030170">
    <property type="term" value="F:pyridoxal phosphate binding"/>
    <property type="evidence" value="ECO:0007669"/>
    <property type="project" value="InterPro"/>
</dbReference>
<keyword evidence="8" id="KW-1185">Reference proteome</keyword>
<dbReference type="SMART" id="SM00345">
    <property type="entry name" value="HTH_GNTR"/>
    <property type="match status" value="1"/>
</dbReference>
<dbReference type="Gene3D" id="3.40.640.10">
    <property type="entry name" value="Type I PLP-dependent aspartate aminotransferase-like (Major domain)"/>
    <property type="match status" value="1"/>
</dbReference>
<comment type="caution">
    <text evidence="7">The sequence shown here is derived from an EMBL/GenBank/DDBJ whole genome shotgun (WGS) entry which is preliminary data.</text>
</comment>
<dbReference type="InterPro" id="IPR036390">
    <property type="entry name" value="WH_DNA-bd_sf"/>
</dbReference>
<dbReference type="CDD" id="cd07377">
    <property type="entry name" value="WHTH_GntR"/>
    <property type="match status" value="1"/>
</dbReference>
<dbReference type="EMBL" id="CBTK010000124">
    <property type="protein sequence ID" value="CDH45152.1"/>
    <property type="molecule type" value="Genomic_DNA"/>
</dbReference>
<accession>A0A7U7J4E1</accession>
<dbReference type="PANTHER" id="PTHR46577">
    <property type="entry name" value="HTH-TYPE TRANSCRIPTIONAL REGULATORY PROTEIN GABR"/>
    <property type="match status" value="1"/>
</dbReference>
<dbReference type="CDD" id="cd00609">
    <property type="entry name" value="AAT_like"/>
    <property type="match status" value="1"/>
</dbReference>
<dbReference type="InterPro" id="IPR036388">
    <property type="entry name" value="WH-like_DNA-bd_sf"/>
</dbReference>
<reference evidence="7 8" key="1">
    <citation type="journal article" date="2014" name="ISME J.">
        <title>Candidatus Competibacter-lineage genomes retrieved from metagenomes reveal functional metabolic diversity.</title>
        <authorList>
            <person name="McIlroy S.J."/>
            <person name="Albertsen M."/>
            <person name="Andresen E.K."/>
            <person name="Saunders A.M."/>
            <person name="Kristiansen R."/>
            <person name="Stokholm-Bjerregaard M."/>
            <person name="Nielsen K.L."/>
            <person name="Nielsen P.H."/>
        </authorList>
    </citation>
    <scope>NUCLEOTIDE SEQUENCE [LARGE SCALE GENOMIC DNA]</scope>
    <source>
        <strain evidence="7 8">Run_B_J11</strain>
    </source>
</reference>
<keyword evidence="4" id="KW-0238">DNA-binding</keyword>
<dbReference type="InterPro" id="IPR051446">
    <property type="entry name" value="HTH_trans_reg/aminotransferase"/>
</dbReference>
<evidence type="ECO:0000256" key="5">
    <source>
        <dbReference type="ARBA" id="ARBA00023163"/>
    </source>
</evidence>
<dbReference type="Pfam" id="PF00392">
    <property type="entry name" value="GntR"/>
    <property type="match status" value="1"/>
</dbReference>
<dbReference type="SUPFAM" id="SSF53383">
    <property type="entry name" value="PLP-dependent transferases"/>
    <property type="match status" value="1"/>
</dbReference>
<dbReference type="AlphaFoldDB" id="A0A7U7J4E1"/>
<dbReference type="GO" id="GO:0003700">
    <property type="term" value="F:DNA-binding transcription factor activity"/>
    <property type="evidence" value="ECO:0007669"/>
    <property type="project" value="InterPro"/>
</dbReference>
<dbReference type="PANTHER" id="PTHR46577:SF2">
    <property type="entry name" value="TRANSCRIPTIONAL REGULATORY PROTEIN"/>
    <property type="match status" value="1"/>
</dbReference>
<dbReference type="Proteomes" id="UP000019184">
    <property type="component" value="Unassembled WGS sequence"/>
</dbReference>
<dbReference type="InterPro" id="IPR000524">
    <property type="entry name" value="Tscrpt_reg_HTH_GntR"/>
</dbReference>
<evidence type="ECO:0000256" key="4">
    <source>
        <dbReference type="ARBA" id="ARBA00023125"/>
    </source>
</evidence>
<dbReference type="InterPro" id="IPR004839">
    <property type="entry name" value="Aminotransferase_I/II_large"/>
</dbReference>
<dbReference type="GO" id="GO:0003677">
    <property type="term" value="F:DNA binding"/>
    <property type="evidence" value="ECO:0007669"/>
    <property type="project" value="UniProtKB-KW"/>
</dbReference>
<dbReference type="SUPFAM" id="SSF46785">
    <property type="entry name" value="Winged helix' DNA-binding domain"/>
    <property type="match status" value="1"/>
</dbReference>
<dbReference type="Pfam" id="PF00155">
    <property type="entry name" value="Aminotran_1_2"/>
    <property type="match status" value="1"/>
</dbReference>
<evidence type="ECO:0000256" key="2">
    <source>
        <dbReference type="ARBA" id="ARBA00022898"/>
    </source>
</evidence>
<dbReference type="PROSITE" id="PS50949">
    <property type="entry name" value="HTH_GNTR"/>
    <property type="match status" value="1"/>
</dbReference>